<dbReference type="AlphaFoldDB" id="A0A0M3I2H9"/>
<keyword evidence="5" id="KW-0808">Transferase</keyword>
<dbReference type="InterPro" id="IPR035014">
    <property type="entry name" value="STKc_cGK"/>
</dbReference>
<evidence type="ECO:0000256" key="5">
    <source>
        <dbReference type="ARBA" id="ARBA00022679"/>
    </source>
</evidence>
<dbReference type="GO" id="GO:0030553">
    <property type="term" value="F:cGMP binding"/>
    <property type="evidence" value="ECO:0007669"/>
    <property type="project" value="UniProtKB-KW"/>
</dbReference>
<comment type="catalytic activity">
    <reaction evidence="11">
        <text>L-seryl-[protein] + ATP = O-phospho-L-seryl-[protein] + ADP + H(+)</text>
        <dbReference type="Rhea" id="RHEA:17989"/>
        <dbReference type="Rhea" id="RHEA-COMP:9863"/>
        <dbReference type="Rhea" id="RHEA-COMP:11604"/>
        <dbReference type="ChEBI" id="CHEBI:15378"/>
        <dbReference type="ChEBI" id="CHEBI:29999"/>
        <dbReference type="ChEBI" id="CHEBI:30616"/>
        <dbReference type="ChEBI" id="CHEBI:83421"/>
        <dbReference type="ChEBI" id="CHEBI:456216"/>
        <dbReference type="EC" id="2.7.11.12"/>
    </reaction>
</comment>
<evidence type="ECO:0000256" key="7">
    <source>
        <dbReference type="ARBA" id="ARBA00022777"/>
    </source>
</evidence>
<dbReference type="InterPro" id="IPR018490">
    <property type="entry name" value="cNMP-bd_dom_sf"/>
</dbReference>
<accession>A0A0M3I2H9</accession>
<dbReference type="CDD" id="cd00038">
    <property type="entry name" value="CAP_ED"/>
    <property type="match status" value="1"/>
</dbReference>
<evidence type="ECO:0000256" key="11">
    <source>
        <dbReference type="ARBA" id="ARBA00047462"/>
    </source>
</evidence>
<feature type="region of interest" description="Disordered" evidence="12">
    <location>
        <begin position="490"/>
        <end position="513"/>
    </location>
</feature>
<dbReference type="PANTHER" id="PTHR24353:SF111">
    <property type="match status" value="1"/>
</dbReference>
<dbReference type="Pfam" id="PF00027">
    <property type="entry name" value="cNMP_binding"/>
    <property type="match status" value="1"/>
</dbReference>
<evidence type="ECO:0000256" key="8">
    <source>
        <dbReference type="ARBA" id="ARBA00022840"/>
    </source>
</evidence>
<dbReference type="PRINTS" id="PR00104">
    <property type="entry name" value="CGMPKINASE"/>
</dbReference>
<protein>
    <recommendedName>
        <fullName evidence="2">cGMP-dependent protein kinase</fullName>
        <ecNumber evidence="2">2.7.11.12</ecNumber>
    </recommendedName>
</protein>
<organism evidence="16 17">
    <name type="scientific">Ascaris lumbricoides</name>
    <name type="common">Giant roundworm</name>
    <dbReference type="NCBI Taxonomy" id="6252"/>
    <lineage>
        <taxon>Eukaryota</taxon>
        <taxon>Metazoa</taxon>
        <taxon>Ecdysozoa</taxon>
        <taxon>Nematoda</taxon>
        <taxon>Chromadorea</taxon>
        <taxon>Rhabditida</taxon>
        <taxon>Spirurina</taxon>
        <taxon>Ascaridomorpha</taxon>
        <taxon>Ascaridoidea</taxon>
        <taxon>Ascarididae</taxon>
        <taxon>Ascaris</taxon>
    </lineage>
</organism>
<dbReference type="InterPro" id="IPR000595">
    <property type="entry name" value="cNMP-bd_dom"/>
</dbReference>
<dbReference type="SMART" id="SM00220">
    <property type="entry name" value="S_TKc"/>
    <property type="match status" value="1"/>
</dbReference>
<keyword evidence="16" id="KW-1185">Reference proteome</keyword>
<keyword evidence="6" id="KW-0547">Nucleotide-binding</keyword>
<dbReference type="GO" id="GO:0004692">
    <property type="term" value="F:cGMP-dependent protein kinase activity"/>
    <property type="evidence" value="ECO:0007669"/>
    <property type="project" value="UniProtKB-EC"/>
</dbReference>
<evidence type="ECO:0000256" key="9">
    <source>
        <dbReference type="ARBA" id="ARBA00022992"/>
    </source>
</evidence>
<keyword evidence="7" id="KW-0418">Kinase</keyword>
<dbReference type="FunFam" id="1.10.510.10:FF:000210">
    <property type="entry name" value="Non-specific serine/threonine protein kinase"/>
    <property type="match status" value="1"/>
</dbReference>
<name>A0A0M3I2H9_ASCLU</name>
<dbReference type="Gene3D" id="3.30.200.20">
    <property type="entry name" value="Phosphorylase Kinase, domain 1"/>
    <property type="match status" value="2"/>
</dbReference>
<evidence type="ECO:0000313" key="16">
    <source>
        <dbReference type="Proteomes" id="UP000036681"/>
    </source>
</evidence>
<dbReference type="SMART" id="SM00133">
    <property type="entry name" value="S_TK_X"/>
    <property type="match status" value="1"/>
</dbReference>
<evidence type="ECO:0000256" key="4">
    <source>
        <dbReference type="ARBA" id="ARBA00022535"/>
    </source>
</evidence>
<sequence length="513" mass="58991">DDIQGDTFFIINNGQVRVTQRVDGEEESREIRILSKGDYFGEKALLGEEVRTASVIAMDPGVEVLTLDRDSFTRLIGHLDSFNRDYIDRTPQIPITRSESHASSKLSKYGIENEFDDLQLHQLQRLVTLGVGGFGRVDLVCVDGDESRTYALKAVGKQHVVDMRQQEHMFSERNIMMQARSQFIVRMYRTFRDTRYVYMLLEACLGGELWTLLRTQKYFNDESARFYAACVVEAFDYLHRKHIAYRDLKPENCLLDKRGYLKLVEMYRTFRDTRYVYMLLEACLGGELWTLLRTQKYFNDESARFYAACVVEAFDYLHRKHIAYRDLKPENCLLDKRGYLKLVDLGFAKKLEKGRKTWTFCGTPEYVAPEIILNKGHDIAVDYWALGIYVCELVLGRPPFQASDPMKTYTLILKGIRGLDIPNKRVSKTAASLVKKLCRENPSDRIGSGSGGIADIRKHKWFSGFDWDGLRAGSINPPIVPFVASPTDSSNFDVYPPEENEAPEEFSGWDEGF</sequence>
<dbReference type="InterPro" id="IPR000719">
    <property type="entry name" value="Prot_kinase_dom"/>
</dbReference>
<dbReference type="Gene3D" id="2.60.120.10">
    <property type="entry name" value="Jelly Rolls"/>
    <property type="match status" value="1"/>
</dbReference>
<proteinExistence type="inferred from homology"/>
<feature type="domain" description="Cyclic nucleotide-binding" evidence="14">
    <location>
        <begin position="1"/>
        <end position="77"/>
    </location>
</feature>
<evidence type="ECO:0000256" key="6">
    <source>
        <dbReference type="ARBA" id="ARBA00022741"/>
    </source>
</evidence>
<keyword evidence="4" id="KW-0140">cGMP</keyword>
<dbReference type="PANTHER" id="PTHR24353">
    <property type="entry name" value="CYCLIC NUCLEOTIDE-DEPENDENT PROTEIN KINASE"/>
    <property type="match status" value="1"/>
</dbReference>
<dbReference type="SUPFAM" id="SSF51206">
    <property type="entry name" value="cAMP-binding domain-like"/>
    <property type="match status" value="1"/>
</dbReference>
<feature type="domain" description="Protein kinase" evidence="13">
    <location>
        <begin position="123"/>
        <end position="462"/>
    </location>
</feature>
<dbReference type="PROSITE" id="PS50042">
    <property type="entry name" value="CNMP_BINDING_3"/>
    <property type="match status" value="1"/>
</dbReference>
<dbReference type="PROSITE" id="PS00108">
    <property type="entry name" value="PROTEIN_KINASE_ST"/>
    <property type="match status" value="2"/>
</dbReference>
<dbReference type="InterPro" id="IPR002374">
    <property type="entry name" value="cGMP_dep_kinase"/>
</dbReference>
<dbReference type="InterPro" id="IPR008271">
    <property type="entry name" value="Ser/Thr_kinase_AS"/>
</dbReference>
<dbReference type="SUPFAM" id="SSF56112">
    <property type="entry name" value="Protein kinase-like (PK-like)"/>
    <property type="match status" value="2"/>
</dbReference>
<evidence type="ECO:0000313" key="17">
    <source>
        <dbReference type="WBParaSite" id="ALUE_0001070301-mRNA-1"/>
    </source>
</evidence>
<evidence type="ECO:0000256" key="3">
    <source>
        <dbReference type="ARBA" id="ARBA00022527"/>
    </source>
</evidence>
<dbReference type="InterPro" id="IPR014710">
    <property type="entry name" value="RmlC-like_jellyroll"/>
</dbReference>
<comment type="similarity">
    <text evidence="1">Belongs to the protein kinase superfamily. AGC Ser/Thr protein kinase family. cGMP subfamily.</text>
</comment>
<evidence type="ECO:0000256" key="2">
    <source>
        <dbReference type="ARBA" id="ARBA00012428"/>
    </source>
</evidence>
<dbReference type="EC" id="2.7.11.12" evidence="2"/>
<keyword evidence="9" id="KW-0142">cGMP-binding</keyword>
<keyword evidence="8" id="KW-0067">ATP-binding</keyword>
<dbReference type="InterPro" id="IPR018488">
    <property type="entry name" value="cNMP-bd_CS"/>
</dbReference>
<evidence type="ECO:0000256" key="12">
    <source>
        <dbReference type="SAM" id="MobiDB-lite"/>
    </source>
</evidence>
<feature type="domain" description="AGC-kinase C-terminal" evidence="15">
    <location>
        <begin position="463"/>
        <end position="513"/>
    </location>
</feature>
<evidence type="ECO:0000256" key="1">
    <source>
        <dbReference type="ARBA" id="ARBA00006352"/>
    </source>
</evidence>
<comment type="catalytic activity">
    <reaction evidence="10">
        <text>L-threonyl-[protein] + ATP = O-phospho-L-threonyl-[protein] + ADP + H(+)</text>
        <dbReference type="Rhea" id="RHEA:46608"/>
        <dbReference type="Rhea" id="RHEA-COMP:11060"/>
        <dbReference type="Rhea" id="RHEA-COMP:11605"/>
        <dbReference type="ChEBI" id="CHEBI:15378"/>
        <dbReference type="ChEBI" id="CHEBI:30013"/>
        <dbReference type="ChEBI" id="CHEBI:30616"/>
        <dbReference type="ChEBI" id="CHEBI:61977"/>
        <dbReference type="ChEBI" id="CHEBI:456216"/>
        <dbReference type="EC" id="2.7.11.12"/>
    </reaction>
</comment>
<feature type="compositionally biased region" description="Acidic residues" evidence="12">
    <location>
        <begin position="496"/>
        <end position="513"/>
    </location>
</feature>
<evidence type="ECO:0000256" key="10">
    <source>
        <dbReference type="ARBA" id="ARBA00047298"/>
    </source>
</evidence>
<dbReference type="WBParaSite" id="ALUE_0001070301-mRNA-1">
    <property type="protein sequence ID" value="ALUE_0001070301-mRNA-1"/>
    <property type="gene ID" value="ALUE_0001070301"/>
</dbReference>
<evidence type="ECO:0000259" key="14">
    <source>
        <dbReference type="PROSITE" id="PS50042"/>
    </source>
</evidence>
<keyword evidence="3" id="KW-0723">Serine/threonine-protein kinase</keyword>
<evidence type="ECO:0000259" key="13">
    <source>
        <dbReference type="PROSITE" id="PS50011"/>
    </source>
</evidence>
<dbReference type="PROSITE" id="PS50011">
    <property type="entry name" value="PROTEIN_KINASE_DOM"/>
    <property type="match status" value="1"/>
</dbReference>
<dbReference type="PROSITE" id="PS00889">
    <property type="entry name" value="CNMP_BINDING_2"/>
    <property type="match status" value="1"/>
</dbReference>
<dbReference type="InterPro" id="IPR011009">
    <property type="entry name" value="Kinase-like_dom_sf"/>
</dbReference>
<dbReference type="CDD" id="cd05572">
    <property type="entry name" value="STKc_cGK"/>
    <property type="match status" value="1"/>
</dbReference>
<dbReference type="Pfam" id="PF00069">
    <property type="entry name" value="Pkinase"/>
    <property type="match status" value="1"/>
</dbReference>
<dbReference type="Gene3D" id="1.10.510.10">
    <property type="entry name" value="Transferase(Phosphotransferase) domain 1"/>
    <property type="match status" value="2"/>
</dbReference>
<reference evidence="17" key="1">
    <citation type="submission" date="2017-02" db="UniProtKB">
        <authorList>
            <consortium name="WormBaseParasite"/>
        </authorList>
    </citation>
    <scope>IDENTIFICATION</scope>
</reference>
<dbReference type="PROSITE" id="PS51285">
    <property type="entry name" value="AGC_KINASE_CTER"/>
    <property type="match status" value="1"/>
</dbReference>
<dbReference type="Proteomes" id="UP000036681">
    <property type="component" value="Unplaced"/>
</dbReference>
<dbReference type="InterPro" id="IPR000961">
    <property type="entry name" value="AGC-kinase_C"/>
</dbReference>
<dbReference type="GO" id="GO:0005524">
    <property type="term" value="F:ATP binding"/>
    <property type="evidence" value="ECO:0007669"/>
    <property type="project" value="UniProtKB-KW"/>
</dbReference>
<evidence type="ECO:0000259" key="15">
    <source>
        <dbReference type="PROSITE" id="PS51285"/>
    </source>
</evidence>